<evidence type="ECO:0000256" key="1">
    <source>
        <dbReference type="SAM" id="MobiDB-lite"/>
    </source>
</evidence>
<organism evidence="2 3">
    <name type="scientific">Morchella conica CCBAS932</name>
    <dbReference type="NCBI Taxonomy" id="1392247"/>
    <lineage>
        <taxon>Eukaryota</taxon>
        <taxon>Fungi</taxon>
        <taxon>Dikarya</taxon>
        <taxon>Ascomycota</taxon>
        <taxon>Pezizomycotina</taxon>
        <taxon>Pezizomycetes</taxon>
        <taxon>Pezizales</taxon>
        <taxon>Morchellaceae</taxon>
        <taxon>Morchella</taxon>
    </lineage>
</organism>
<feature type="compositionally biased region" description="Acidic residues" evidence="1">
    <location>
        <begin position="178"/>
        <end position="188"/>
    </location>
</feature>
<feature type="region of interest" description="Disordered" evidence="1">
    <location>
        <begin position="1"/>
        <end position="89"/>
    </location>
</feature>
<dbReference type="InParanoid" id="A0A3N4KSF3"/>
<proteinExistence type="predicted"/>
<keyword evidence="3" id="KW-1185">Reference proteome</keyword>
<dbReference type="Proteomes" id="UP000277580">
    <property type="component" value="Unassembled WGS sequence"/>
</dbReference>
<reference evidence="2 3" key="1">
    <citation type="journal article" date="2018" name="Nat. Ecol. Evol.">
        <title>Pezizomycetes genomes reveal the molecular basis of ectomycorrhizal truffle lifestyle.</title>
        <authorList>
            <person name="Murat C."/>
            <person name="Payen T."/>
            <person name="Noel B."/>
            <person name="Kuo A."/>
            <person name="Morin E."/>
            <person name="Chen J."/>
            <person name="Kohler A."/>
            <person name="Krizsan K."/>
            <person name="Balestrini R."/>
            <person name="Da Silva C."/>
            <person name="Montanini B."/>
            <person name="Hainaut M."/>
            <person name="Levati E."/>
            <person name="Barry K.W."/>
            <person name="Belfiori B."/>
            <person name="Cichocki N."/>
            <person name="Clum A."/>
            <person name="Dockter R.B."/>
            <person name="Fauchery L."/>
            <person name="Guy J."/>
            <person name="Iotti M."/>
            <person name="Le Tacon F."/>
            <person name="Lindquist E.A."/>
            <person name="Lipzen A."/>
            <person name="Malagnac F."/>
            <person name="Mello A."/>
            <person name="Molinier V."/>
            <person name="Miyauchi S."/>
            <person name="Poulain J."/>
            <person name="Riccioni C."/>
            <person name="Rubini A."/>
            <person name="Sitrit Y."/>
            <person name="Splivallo R."/>
            <person name="Traeger S."/>
            <person name="Wang M."/>
            <person name="Zifcakova L."/>
            <person name="Wipf D."/>
            <person name="Zambonelli A."/>
            <person name="Paolocci F."/>
            <person name="Nowrousian M."/>
            <person name="Ottonello S."/>
            <person name="Baldrian P."/>
            <person name="Spatafora J.W."/>
            <person name="Henrissat B."/>
            <person name="Nagy L.G."/>
            <person name="Aury J.M."/>
            <person name="Wincker P."/>
            <person name="Grigoriev I.V."/>
            <person name="Bonfante P."/>
            <person name="Martin F.M."/>
        </authorList>
    </citation>
    <scope>NUCLEOTIDE SEQUENCE [LARGE SCALE GENOMIC DNA]</scope>
    <source>
        <strain evidence="2 3">CCBAS932</strain>
    </source>
</reference>
<evidence type="ECO:0000313" key="2">
    <source>
        <dbReference type="EMBL" id="RPB12329.1"/>
    </source>
</evidence>
<dbReference type="AlphaFoldDB" id="A0A3N4KSF3"/>
<sequence>MSSNSATRPVFPEFNLPPTGHPPGTRDTATQTTPPESTSPTASKGDSPLQPQQSEPYTTVELHNGTLASNSPSTATAAGNETWPPPPELAELDELLCPVPRCTETFMRGDSKALMDHLRGYWTRVEEVRRRGVRPGVFEEAHAVAYYLESSLDEERQDGGVRRREDEEEERRGREAWEGEVDGADERG</sequence>
<dbReference type="EMBL" id="ML119129">
    <property type="protein sequence ID" value="RPB12329.1"/>
    <property type="molecule type" value="Genomic_DNA"/>
</dbReference>
<feature type="compositionally biased region" description="Basic and acidic residues" evidence="1">
    <location>
        <begin position="153"/>
        <end position="177"/>
    </location>
</feature>
<evidence type="ECO:0000313" key="3">
    <source>
        <dbReference type="Proteomes" id="UP000277580"/>
    </source>
</evidence>
<feature type="region of interest" description="Disordered" evidence="1">
    <location>
        <begin position="150"/>
        <end position="188"/>
    </location>
</feature>
<gene>
    <name evidence="2" type="ORF">P167DRAFT_545564</name>
</gene>
<feature type="compositionally biased region" description="Polar residues" evidence="1">
    <location>
        <begin position="66"/>
        <end position="79"/>
    </location>
</feature>
<feature type="compositionally biased region" description="Low complexity" evidence="1">
    <location>
        <begin position="28"/>
        <end position="43"/>
    </location>
</feature>
<accession>A0A3N4KSF3</accession>
<name>A0A3N4KSF3_9PEZI</name>
<protein>
    <submittedName>
        <fullName evidence="2">Uncharacterized protein</fullName>
    </submittedName>
</protein>